<dbReference type="GO" id="GO:0005524">
    <property type="term" value="F:ATP binding"/>
    <property type="evidence" value="ECO:0007669"/>
    <property type="project" value="UniProtKB-UniRule"/>
</dbReference>
<name>A0A448WAE7_9PLAT</name>
<keyword evidence="4" id="KW-1185">Reference proteome</keyword>
<dbReference type="InterPro" id="IPR017441">
    <property type="entry name" value="Protein_kinase_ATP_BS"/>
</dbReference>
<dbReference type="Gene3D" id="3.30.200.20">
    <property type="entry name" value="Phosphorylase Kinase, domain 1"/>
    <property type="match status" value="1"/>
</dbReference>
<feature type="compositionally biased region" description="Polar residues" evidence="2">
    <location>
        <begin position="1"/>
        <end position="12"/>
    </location>
</feature>
<dbReference type="AlphaFoldDB" id="A0A448WAE7"/>
<protein>
    <recommendedName>
        <fullName evidence="5">Protein kinase domain-containing protein</fullName>
    </recommendedName>
</protein>
<organism evidence="3 4">
    <name type="scientific">Protopolystoma xenopodis</name>
    <dbReference type="NCBI Taxonomy" id="117903"/>
    <lineage>
        <taxon>Eukaryota</taxon>
        <taxon>Metazoa</taxon>
        <taxon>Spiralia</taxon>
        <taxon>Lophotrochozoa</taxon>
        <taxon>Platyhelminthes</taxon>
        <taxon>Monogenea</taxon>
        <taxon>Polyopisthocotylea</taxon>
        <taxon>Polystomatidea</taxon>
        <taxon>Polystomatidae</taxon>
        <taxon>Protopolystoma</taxon>
    </lineage>
</organism>
<evidence type="ECO:0000256" key="1">
    <source>
        <dbReference type="PROSITE-ProRule" id="PRU10141"/>
    </source>
</evidence>
<keyword evidence="1" id="KW-0547">Nucleotide-binding</keyword>
<feature type="compositionally biased region" description="Low complexity" evidence="2">
    <location>
        <begin position="163"/>
        <end position="175"/>
    </location>
</feature>
<dbReference type="EMBL" id="CAAALY010000885">
    <property type="protein sequence ID" value="VEL07037.1"/>
    <property type="molecule type" value="Genomic_DNA"/>
</dbReference>
<comment type="caution">
    <text evidence="3">The sequence shown here is derived from an EMBL/GenBank/DDBJ whole genome shotgun (WGS) entry which is preliminary data.</text>
</comment>
<keyword evidence="1" id="KW-0067">ATP-binding</keyword>
<feature type="binding site" evidence="1">
    <location>
        <position position="225"/>
    </location>
    <ligand>
        <name>ATP</name>
        <dbReference type="ChEBI" id="CHEBI:30616"/>
    </ligand>
</feature>
<feature type="region of interest" description="Disordered" evidence="2">
    <location>
        <begin position="1"/>
        <end position="23"/>
    </location>
</feature>
<evidence type="ECO:0000313" key="4">
    <source>
        <dbReference type="Proteomes" id="UP000784294"/>
    </source>
</evidence>
<feature type="compositionally biased region" description="Polar residues" evidence="2">
    <location>
        <begin position="145"/>
        <end position="162"/>
    </location>
</feature>
<feature type="region of interest" description="Disordered" evidence="2">
    <location>
        <begin position="145"/>
        <end position="177"/>
    </location>
</feature>
<dbReference type="PROSITE" id="PS00107">
    <property type="entry name" value="PROTEIN_KINASE_ATP"/>
    <property type="match status" value="1"/>
</dbReference>
<reference evidence="3" key="1">
    <citation type="submission" date="2018-11" db="EMBL/GenBank/DDBJ databases">
        <authorList>
            <consortium name="Pathogen Informatics"/>
        </authorList>
    </citation>
    <scope>NUCLEOTIDE SEQUENCE</scope>
</reference>
<sequence length="246" mass="25889">MQYLDTSGPLNSNDEDNLKSSGDFDIGALDFLERPNSEPLPSPCPLLGFQTPISESVFAPSSTPPPPLPASSPPPLLICTLPKLTRTLIKHVEAATRSTLLEPSDNSELDSSTITSANLSESTISPTPSYVDSIASDASNINPNTTPIGAIATTNTESLQNTSSERLSRSSAPSRQTPVGLERLISSGESLSAEGFFVLADLGRGNGGLVTRSRHIASGFAVARKTFRGIDASRGQIIRELNVGLL</sequence>
<dbReference type="Proteomes" id="UP000784294">
    <property type="component" value="Unassembled WGS sequence"/>
</dbReference>
<evidence type="ECO:0008006" key="5">
    <source>
        <dbReference type="Google" id="ProtNLM"/>
    </source>
</evidence>
<gene>
    <name evidence="3" type="ORF">PXEA_LOCUS477</name>
</gene>
<proteinExistence type="predicted"/>
<evidence type="ECO:0000313" key="3">
    <source>
        <dbReference type="EMBL" id="VEL07037.1"/>
    </source>
</evidence>
<accession>A0A448WAE7</accession>
<evidence type="ECO:0000256" key="2">
    <source>
        <dbReference type="SAM" id="MobiDB-lite"/>
    </source>
</evidence>